<feature type="compositionally biased region" description="Basic residues" evidence="1">
    <location>
        <begin position="1"/>
        <end position="14"/>
    </location>
</feature>
<feature type="compositionally biased region" description="Basic residues" evidence="1">
    <location>
        <begin position="134"/>
        <end position="147"/>
    </location>
</feature>
<feature type="region of interest" description="Disordered" evidence="1">
    <location>
        <begin position="1"/>
        <end position="147"/>
    </location>
</feature>
<accession>A0A7S3R8F1</accession>
<organism evidence="2">
    <name type="scientific">Dunaliella tertiolecta</name>
    <name type="common">Green alga</name>
    <dbReference type="NCBI Taxonomy" id="3047"/>
    <lineage>
        <taxon>Eukaryota</taxon>
        <taxon>Viridiplantae</taxon>
        <taxon>Chlorophyta</taxon>
        <taxon>core chlorophytes</taxon>
        <taxon>Chlorophyceae</taxon>
        <taxon>CS clade</taxon>
        <taxon>Chlamydomonadales</taxon>
        <taxon>Dunaliellaceae</taxon>
        <taxon>Dunaliella</taxon>
    </lineage>
</organism>
<proteinExistence type="predicted"/>
<sequence length="147" mass="16400">MPIKKKQGKKKKDKRKGDAEFFEKNPGLLDDWKTSSALDMDMDDAEGVKPKDKPASEQQQGDGDAMDTNEGHETGRKKKQQAPGAVTKVPGLCEVHHTGKRGDRTTAQKKRKSKATAKAIARADRLPVKAQARQSKKQNRRTMKTLY</sequence>
<reference evidence="2" key="1">
    <citation type="submission" date="2021-01" db="EMBL/GenBank/DDBJ databases">
        <authorList>
            <person name="Corre E."/>
            <person name="Pelletier E."/>
            <person name="Niang G."/>
            <person name="Scheremetjew M."/>
            <person name="Finn R."/>
            <person name="Kale V."/>
            <person name="Holt S."/>
            <person name="Cochrane G."/>
            <person name="Meng A."/>
            <person name="Brown T."/>
            <person name="Cohen L."/>
        </authorList>
    </citation>
    <scope>NUCLEOTIDE SEQUENCE</scope>
    <source>
        <strain evidence="2">CCMP1320</strain>
    </source>
</reference>
<evidence type="ECO:0000313" key="2">
    <source>
        <dbReference type="EMBL" id="CAE0505155.1"/>
    </source>
</evidence>
<feature type="compositionally biased region" description="Basic and acidic residues" evidence="1">
    <location>
        <begin position="46"/>
        <end position="55"/>
    </location>
</feature>
<feature type="compositionally biased region" description="Basic and acidic residues" evidence="1">
    <location>
        <begin position="94"/>
        <end position="106"/>
    </location>
</feature>
<name>A0A7S3R8F1_DUNTE</name>
<dbReference type="EMBL" id="HBIP01033158">
    <property type="protein sequence ID" value="CAE0505155.1"/>
    <property type="molecule type" value="Transcribed_RNA"/>
</dbReference>
<gene>
    <name evidence="2" type="ORF">DTER00134_LOCUS20228</name>
</gene>
<evidence type="ECO:0000256" key="1">
    <source>
        <dbReference type="SAM" id="MobiDB-lite"/>
    </source>
</evidence>
<protein>
    <submittedName>
        <fullName evidence="2">Uncharacterized protein</fullName>
    </submittedName>
</protein>
<dbReference type="AlphaFoldDB" id="A0A7S3R8F1"/>